<dbReference type="EMBL" id="CAWUOM010000063">
    <property type="protein sequence ID" value="CAK7269780.1"/>
    <property type="molecule type" value="Genomic_DNA"/>
</dbReference>
<proteinExistence type="predicted"/>
<accession>A0ABP0DNF4</accession>
<evidence type="ECO:0000256" key="1">
    <source>
        <dbReference type="SAM" id="MobiDB-lite"/>
    </source>
</evidence>
<evidence type="ECO:0000313" key="3">
    <source>
        <dbReference type="Proteomes" id="UP001642501"/>
    </source>
</evidence>
<gene>
    <name evidence="2" type="ORF">SEPCBS57363_003773</name>
</gene>
<comment type="caution">
    <text evidence="2">The sequence shown here is derived from an EMBL/GenBank/DDBJ whole genome shotgun (WGS) entry which is preliminary data.</text>
</comment>
<protein>
    <submittedName>
        <fullName evidence="2">Uncharacterized protein</fullName>
    </submittedName>
</protein>
<organism evidence="2 3">
    <name type="scientific">Sporothrix epigloea</name>
    <dbReference type="NCBI Taxonomy" id="1892477"/>
    <lineage>
        <taxon>Eukaryota</taxon>
        <taxon>Fungi</taxon>
        <taxon>Dikarya</taxon>
        <taxon>Ascomycota</taxon>
        <taxon>Pezizomycotina</taxon>
        <taxon>Sordariomycetes</taxon>
        <taxon>Sordariomycetidae</taxon>
        <taxon>Ophiostomatales</taxon>
        <taxon>Ophiostomataceae</taxon>
        <taxon>Sporothrix</taxon>
    </lineage>
</organism>
<reference evidence="2 3" key="1">
    <citation type="submission" date="2024-01" db="EMBL/GenBank/DDBJ databases">
        <authorList>
            <person name="Allen C."/>
            <person name="Tagirdzhanova G."/>
        </authorList>
    </citation>
    <scope>NUCLEOTIDE SEQUENCE [LARGE SCALE GENOMIC DNA]</scope>
    <source>
        <strain evidence="2 3">CBS 573.63</strain>
    </source>
</reference>
<keyword evidence="3" id="KW-1185">Reference proteome</keyword>
<evidence type="ECO:0000313" key="2">
    <source>
        <dbReference type="EMBL" id="CAK7269780.1"/>
    </source>
</evidence>
<dbReference type="Proteomes" id="UP001642501">
    <property type="component" value="Unassembled WGS sequence"/>
</dbReference>
<sequence length="73" mass="7998">MSFDDRARQRRAAVRSASAATPSPHVYEQPHARHSSQTTDGSFDDKSALPGFITKLFPSKKPERGGTLRTQGV</sequence>
<name>A0ABP0DNF4_9PEZI</name>
<feature type="region of interest" description="Disordered" evidence="1">
    <location>
        <begin position="1"/>
        <end position="73"/>
    </location>
</feature>